<dbReference type="SUPFAM" id="SSF55031">
    <property type="entry name" value="Bacterial exopeptidase dimerisation domain"/>
    <property type="match status" value="1"/>
</dbReference>
<keyword evidence="2 4" id="KW-0378">Hydrolase</keyword>
<dbReference type="eggNOG" id="COG0624">
    <property type="taxonomic scope" value="Bacteria"/>
</dbReference>
<dbReference type="EMBL" id="JMQM01000001">
    <property type="protein sequence ID" value="KFB09039.1"/>
    <property type="molecule type" value="Genomic_DNA"/>
</dbReference>
<dbReference type="NCBIfam" id="NF006769">
    <property type="entry name" value="PRK09290.1-3"/>
    <property type="match status" value="1"/>
</dbReference>
<dbReference type="CDD" id="cd03884">
    <property type="entry name" value="M20_bAS"/>
    <property type="match status" value="1"/>
</dbReference>
<dbReference type="PATRIC" id="fig|472175.3.peg.55"/>
<dbReference type="OrthoDB" id="9808195at2"/>
<dbReference type="Gene3D" id="3.40.630.10">
    <property type="entry name" value="Zn peptidases"/>
    <property type="match status" value="1"/>
</dbReference>
<gene>
    <name evidence="4" type="ORF">EL18_00053</name>
</gene>
<comment type="caution">
    <text evidence="4">The sequence shown here is derived from an EMBL/GenBank/DDBJ whole genome shotgun (WGS) entry which is preliminary data.</text>
</comment>
<feature type="binding site" evidence="3">
    <location>
        <position position="193"/>
    </location>
    <ligand>
        <name>Zn(2+)</name>
        <dbReference type="ChEBI" id="CHEBI:29105"/>
        <label>1</label>
    </ligand>
</feature>
<dbReference type="GO" id="GO:0016813">
    <property type="term" value="F:hydrolase activity, acting on carbon-nitrogen (but not peptide) bonds, in linear amidines"/>
    <property type="evidence" value="ECO:0007669"/>
    <property type="project" value="InterPro"/>
</dbReference>
<dbReference type="NCBIfam" id="TIGR01879">
    <property type="entry name" value="hydantase"/>
    <property type="match status" value="1"/>
</dbReference>
<dbReference type="PIRSF" id="PIRSF001235">
    <property type="entry name" value="Amidase_carbamoylase"/>
    <property type="match status" value="1"/>
</dbReference>
<reference evidence="4 5" key="1">
    <citation type="submission" date="2014-05" db="EMBL/GenBank/DDBJ databases">
        <title>Draft Genome Sequence of Nitratireductor basaltis Strain UMTGB225, A Marine Bacterium Isolated from Green Barrel Tunicate.</title>
        <authorList>
            <person name="Gan H.Y."/>
        </authorList>
    </citation>
    <scope>NUCLEOTIDE SEQUENCE [LARGE SCALE GENOMIC DNA]</scope>
    <source>
        <strain evidence="4 5">UMTGB225</strain>
    </source>
</reference>
<evidence type="ECO:0000256" key="3">
    <source>
        <dbReference type="PIRSR" id="PIRSR001235-1"/>
    </source>
</evidence>
<organism evidence="4 5">
    <name type="scientific">Nitratireductor basaltis</name>
    <dbReference type="NCBI Taxonomy" id="472175"/>
    <lineage>
        <taxon>Bacteria</taxon>
        <taxon>Pseudomonadati</taxon>
        <taxon>Pseudomonadota</taxon>
        <taxon>Alphaproteobacteria</taxon>
        <taxon>Hyphomicrobiales</taxon>
        <taxon>Phyllobacteriaceae</taxon>
        <taxon>Nitratireductor</taxon>
    </lineage>
</organism>
<sequence>MGVNAQARVDLDRFWDTIQTSARIGVGRPGGLARLTLTDEDRQMRDQFVNWCKQAKLEVEVDELGSIFACRPGREPDLPPVLVGSHLDTQINGGRYDGIAGVLAGLELCRTLDELDQQTKRSIVVVNWTNEEGARFSPPMAASGGFVGRYERDWIYGLADDEGKTFGDELERIGYRGTRKATGHAVDAYFELHIEQGPLLHAENKQVGIVCGGYPSHGMRVGFAGQTAHTGPTPMDLRHNALVAAARWATAVDDIGWDFAVHDGKATAARLVAWPNKAGILSETSEAVCDVRHPDAITARVMAEKMRRAAFEAGARAGCEVTIHDEWQWGGDIFDDTLVDSLRKQAQRLDYDWRDIQSQAGHDAYFLAMKYPTAMVFTPCKNGITHNNHEHCEPHDFEPGLNILLHAVVERADR</sequence>
<keyword evidence="3" id="KW-0479">Metal-binding</keyword>
<dbReference type="Pfam" id="PF01546">
    <property type="entry name" value="Peptidase_M20"/>
    <property type="match status" value="1"/>
</dbReference>
<dbReference type="STRING" id="472175.EL18_00053"/>
<proteinExistence type="inferred from homology"/>
<comment type="similarity">
    <text evidence="1">Belongs to the peptidase M20 family.</text>
</comment>
<keyword evidence="3" id="KW-0862">Zinc</keyword>
<dbReference type="PANTHER" id="PTHR32494:SF5">
    <property type="entry name" value="ALLANTOATE AMIDOHYDROLASE"/>
    <property type="match status" value="1"/>
</dbReference>
<dbReference type="InterPro" id="IPR002933">
    <property type="entry name" value="Peptidase_M20"/>
</dbReference>
<evidence type="ECO:0000256" key="2">
    <source>
        <dbReference type="ARBA" id="ARBA00022801"/>
    </source>
</evidence>
<dbReference type="InterPro" id="IPR010158">
    <property type="entry name" value="Amidase_Cbmase"/>
</dbReference>
<keyword evidence="5" id="KW-1185">Reference proteome</keyword>
<dbReference type="SUPFAM" id="SSF53187">
    <property type="entry name" value="Zn-dependent exopeptidases"/>
    <property type="match status" value="1"/>
</dbReference>
<accession>A0A084U7V3</accession>
<protein>
    <submittedName>
        <fullName evidence="4">Allantoate amidohydrolase</fullName>
    </submittedName>
</protein>
<feature type="binding site" evidence="3">
    <location>
        <position position="97"/>
    </location>
    <ligand>
        <name>Zn(2+)</name>
        <dbReference type="ChEBI" id="CHEBI:29105"/>
        <label>1</label>
    </ligand>
</feature>
<feature type="binding site" evidence="3">
    <location>
        <position position="132"/>
    </location>
    <ligand>
        <name>Zn(2+)</name>
        <dbReference type="ChEBI" id="CHEBI:29105"/>
        <label>2</label>
    </ligand>
</feature>
<dbReference type="RefSeq" id="WP_036478567.1">
    <property type="nucleotide sequence ID" value="NZ_JMQM01000001.1"/>
</dbReference>
<feature type="binding site" evidence="3">
    <location>
        <position position="386"/>
    </location>
    <ligand>
        <name>Zn(2+)</name>
        <dbReference type="ChEBI" id="CHEBI:29105"/>
        <label>2</label>
    </ligand>
</feature>
<dbReference type="Proteomes" id="UP000053675">
    <property type="component" value="Unassembled WGS sequence"/>
</dbReference>
<feature type="binding site" evidence="3">
    <location>
        <position position="86"/>
    </location>
    <ligand>
        <name>Zn(2+)</name>
        <dbReference type="ChEBI" id="CHEBI:29105"/>
        <label>1</label>
    </ligand>
</feature>
<comment type="cofactor">
    <cofactor evidence="3">
        <name>Zn(2+)</name>
        <dbReference type="ChEBI" id="CHEBI:29105"/>
    </cofactor>
    <text evidence="3">Binds 2 Zn(2+) ions per subunit.</text>
</comment>
<name>A0A084U7V3_9HYPH</name>
<dbReference type="GO" id="GO:0046872">
    <property type="term" value="F:metal ion binding"/>
    <property type="evidence" value="ECO:0007669"/>
    <property type="project" value="UniProtKB-KW"/>
</dbReference>
<dbReference type="InterPro" id="IPR036264">
    <property type="entry name" value="Bact_exopeptidase_dim_dom"/>
</dbReference>
<dbReference type="PANTHER" id="PTHR32494">
    <property type="entry name" value="ALLANTOATE DEIMINASE-RELATED"/>
    <property type="match status" value="1"/>
</dbReference>
<dbReference type="Gene3D" id="3.30.70.360">
    <property type="match status" value="1"/>
</dbReference>
<evidence type="ECO:0000313" key="4">
    <source>
        <dbReference type="EMBL" id="KFB09039.1"/>
    </source>
</evidence>
<feature type="binding site" evidence="3">
    <location>
        <position position="97"/>
    </location>
    <ligand>
        <name>Zn(2+)</name>
        <dbReference type="ChEBI" id="CHEBI:29105"/>
        <label>2</label>
    </ligand>
</feature>
<evidence type="ECO:0000256" key="1">
    <source>
        <dbReference type="ARBA" id="ARBA00006153"/>
    </source>
</evidence>
<dbReference type="AlphaFoldDB" id="A0A084U7V3"/>
<evidence type="ECO:0000313" key="5">
    <source>
        <dbReference type="Proteomes" id="UP000053675"/>
    </source>
</evidence>